<keyword evidence="7" id="KW-0067">ATP-binding</keyword>
<feature type="binding site" evidence="7">
    <location>
        <position position="207"/>
    </location>
    <ligand>
        <name>UDP-N-acetyl-alpha-D-muramoyl-L-alanyl-D-glutamate</name>
        <dbReference type="ChEBI" id="CHEBI:83900"/>
    </ligand>
</feature>
<feature type="domain" description="Mur ligase C-terminal" evidence="10">
    <location>
        <begin position="365"/>
        <end position="497"/>
    </location>
</feature>
<evidence type="ECO:0000256" key="3">
    <source>
        <dbReference type="ARBA" id="ARBA00022960"/>
    </source>
</evidence>
<feature type="binding site" evidence="7">
    <location>
        <position position="55"/>
    </location>
    <ligand>
        <name>UDP-N-acetyl-alpha-D-muramoyl-L-alanyl-D-glutamate</name>
        <dbReference type="ChEBI" id="CHEBI:83900"/>
    </ligand>
</feature>
<dbReference type="HAMAP" id="MF_00208">
    <property type="entry name" value="MurE"/>
    <property type="match status" value="1"/>
</dbReference>
<dbReference type="InterPro" id="IPR013221">
    <property type="entry name" value="Mur_ligase_cen"/>
</dbReference>
<feature type="domain" description="Mur ligase central" evidence="11">
    <location>
        <begin position="137"/>
        <end position="338"/>
    </location>
</feature>
<dbReference type="SUPFAM" id="SSF53244">
    <property type="entry name" value="MurD-like peptide ligases, peptide-binding domain"/>
    <property type="match status" value="1"/>
</dbReference>
<dbReference type="InterPro" id="IPR005761">
    <property type="entry name" value="UDP-N-AcMur-Glu-dNH2Pim_ligase"/>
</dbReference>
<evidence type="ECO:0000256" key="5">
    <source>
        <dbReference type="ARBA" id="ARBA00023306"/>
    </source>
</evidence>
<dbReference type="Gene3D" id="3.90.190.20">
    <property type="entry name" value="Mur ligase, C-terminal domain"/>
    <property type="match status" value="1"/>
</dbReference>
<dbReference type="NCBIfam" id="NF001126">
    <property type="entry name" value="PRK00139.1-4"/>
    <property type="match status" value="1"/>
</dbReference>
<comment type="cofactor">
    <cofactor evidence="7">
        <name>Mg(2+)</name>
        <dbReference type="ChEBI" id="CHEBI:18420"/>
    </cofactor>
</comment>
<dbReference type="PANTHER" id="PTHR23135">
    <property type="entry name" value="MUR LIGASE FAMILY MEMBER"/>
    <property type="match status" value="1"/>
</dbReference>
<keyword evidence="13" id="KW-1185">Reference proteome</keyword>
<dbReference type="InterPro" id="IPR035911">
    <property type="entry name" value="MurE/MurF_N"/>
</dbReference>
<dbReference type="Pfam" id="PF02875">
    <property type="entry name" value="Mur_ligase_C"/>
    <property type="match status" value="1"/>
</dbReference>
<dbReference type="Gene3D" id="3.40.1390.10">
    <property type="entry name" value="MurE/MurF, N-terminal domain"/>
    <property type="match status" value="1"/>
</dbReference>
<dbReference type="InterPro" id="IPR000713">
    <property type="entry name" value="Mur_ligase_N"/>
</dbReference>
<accession>A0ABP9TKL4</accession>
<dbReference type="InterPro" id="IPR036615">
    <property type="entry name" value="Mur_ligase_C_dom_sf"/>
</dbReference>
<evidence type="ECO:0000259" key="9">
    <source>
        <dbReference type="Pfam" id="PF01225"/>
    </source>
</evidence>
<feature type="binding site" evidence="7">
    <location>
        <position position="215"/>
    </location>
    <ligand>
        <name>UDP-N-acetyl-alpha-D-muramoyl-L-alanyl-D-glutamate</name>
        <dbReference type="ChEBI" id="CHEBI:83900"/>
    </ligand>
</feature>
<keyword evidence="4 7" id="KW-0573">Peptidoglycan synthesis</keyword>
<evidence type="ECO:0000256" key="6">
    <source>
        <dbReference type="ARBA" id="ARBA00023316"/>
    </source>
</evidence>
<keyword evidence="2 7" id="KW-0132">Cell division</keyword>
<dbReference type="NCBIfam" id="NF001124">
    <property type="entry name" value="PRK00139.1-2"/>
    <property type="match status" value="1"/>
</dbReference>
<evidence type="ECO:0000313" key="12">
    <source>
        <dbReference type="EMBL" id="GAA5227399.1"/>
    </source>
</evidence>
<dbReference type="Pfam" id="PF01225">
    <property type="entry name" value="Mur_ligase"/>
    <property type="match status" value="1"/>
</dbReference>
<evidence type="ECO:0000256" key="8">
    <source>
        <dbReference type="RuleBase" id="RU004135"/>
    </source>
</evidence>
<keyword evidence="7 12" id="KW-0436">Ligase</keyword>
<evidence type="ECO:0000259" key="11">
    <source>
        <dbReference type="Pfam" id="PF08245"/>
    </source>
</evidence>
<evidence type="ECO:0000313" key="13">
    <source>
        <dbReference type="Proteomes" id="UP001501257"/>
    </source>
</evidence>
<dbReference type="EMBL" id="BAABLK010000028">
    <property type="protein sequence ID" value="GAA5227399.1"/>
    <property type="molecule type" value="Genomic_DNA"/>
</dbReference>
<proteinExistence type="inferred from homology"/>
<feature type="binding site" evidence="7">
    <location>
        <begin position="180"/>
        <end position="181"/>
    </location>
    <ligand>
        <name>UDP-N-acetyl-alpha-D-muramoyl-L-alanyl-D-glutamate</name>
        <dbReference type="ChEBI" id="CHEBI:83900"/>
    </ligand>
</feature>
<feature type="modified residue" description="N6-carboxylysine" evidence="7">
    <location>
        <position position="247"/>
    </location>
</feature>
<dbReference type="InterPro" id="IPR036565">
    <property type="entry name" value="Mur-like_cat_sf"/>
</dbReference>
<evidence type="ECO:0000256" key="1">
    <source>
        <dbReference type="ARBA" id="ARBA00005898"/>
    </source>
</evidence>
<comment type="caution">
    <text evidence="7">Lacks conserved residue(s) required for the propagation of feature annotation.</text>
</comment>
<dbReference type="GO" id="GO:0016874">
    <property type="term" value="F:ligase activity"/>
    <property type="evidence" value="ECO:0007669"/>
    <property type="project" value="UniProtKB-KW"/>
</dbReference>
<keyword evidence="7" id="KW-0963">Cytoplasm</keyword>
<dbReference type="Gene3D" id="3.40.1190.10">
    <property type="entry name" value="Mur-like, catalytic domain"/>
    <property type="match status" value="1"/>
</dbReference>
<evidence type="ECO:0000256" key="7">
    <source>
        <dbReference type="HAMAP-Rule" id="MF_00208"/>
    </source>
</evidence>
<dbReference type="Pfam" id="PF08245">
    <property type="entry name" value="Mur_ligase_M"/>
    <property type="match status" value="1"/>
</dbReference>
<keyword evidence="6 7" id="KW-0961">Cell wall biogenesis/degradation</keyword>
<dbReference type="Proteomes" id="UP001501257">
    <property type="component" value="Unassembled WGS sequence"/>
</dbReference>
<evidence type="ECO:0000256" key="4">
    <source>
        <dbReference type="ARBA" id="ARBA00022984"/>
    </source>
</evidence>
<dbReference type="SUPFAM" id="SSF63418">
    <property type="entry name" value="MurE/MurF N-terminal domain"/>
    <property type="match status" value="1"/>
</dbReference>
<reference evidence="13" key="1">
    <citation type="journal article" date="2019" name="Int. J. Syst. Evol. Microbiol.">
        <title>The Global Catalogue of Microorganisms (GCM) 10K type strain sequencing project: providing services to taxonomists for standard genome sequencing and annotation.</title>
        <authorList>
            <consortium name="The Broad Institute Genomics Platform"/>
            <consortium name="The Broad Institute Genome Sequencing Center for Infectious Disease"/>
            <person name="Wu L."/>
            <person name="Ma J."/>
        </authorList>
    </citation>
    <scope>NUCLEOTIDE SEQUENCE [LARGE SCALE GENOMIC DNA]</scope>
    <source>
        <strain evidence="13">JCM 18952</strain>
    </source>
</reference>
<comment type="pathway">
    <text evidence="7 8">Cell wall biogenesis; peptidoglycan biosynthesis.</text>
</comment>
<keyword evidence="7" id="KW-0547">Nucleotide-binding</keyword>
<feature type="domain" description="Mur ligase N-terminal catalytic" evidence="9">
    <location>
        <begin position="48"/>
        <end position="121"/>
    </location>
</feature>
<dbReference type="InterPro" id="IPR004101">
    <property type="entry name" value="Mur_ligase_C"/>
</dbReference>
<keyword evidence="3 7" id="KW-0133">Cell shape</keyword>
<dbReference type="EC" id="6.3.2.-" evidence="7"/>
<dbReference type="PANTHER" id="PTHR23135:SF4">
    <property type="entry name" value="UDP-N-ACETYLMURAMOYL-L-ALANYL-D-GLUTAMATE--2,6-DIAMINOPIMELATE LIGASE MURE HOMOLOG, CHLOROPLASTIC"/>
    <property type="match status" value="1"/>
</dbReference>
<comment type="function">
    <text evidence="7">Catalyzes the addition of an amino acid to the nucleotide precursor UDP-N-acetylmuramoyl-L-alanyl-D-glutamate (UMAG) in the biosynthesis of bacterial cell-wall peptidoglycan.</text>
</comment>
<name>A0ABP9TKL4_9MICC</name>
<evidence type="ECO:0000256" key="2">
    <source>
        <dbReference type="ARBA" id="ARBA00022618"/>
    </source>
</evidence>
<evidence type="ECO:0000259" key="10">
    <source>
        <dbReference type="Pfam" id="PF02875"/>
    </source>
</evidence>
<dbReference type="RefSeq" id="WP_210101190.1">
    <property type="nucleotide sequence ID" value="NZ_BAABLK010000028.1"/>
</dbReference>
<dbReference type="NCBIfam" id="TIGR01085">
    <property type="entry name" value="murE"/>
    <property type="match status" value="1"/>
</dbReference>
<sequence>MPEALTPRAAEALLRPASKRTTTLRAMLEYLHETGRGATIIGDDGQTVTGICMDSRAVLPGDLYIAAPGARFHGAQFAQAAAKAGAAGILTDLEGEATSSALGLPVLLADDVREVIGELSALVYGTDETCPELFGLTGTNGKTTTSYMIRAVLRALGRETGLVGTIEIAAGDQPIPSILTTPEAPQLHGLMAKMAELGVDAATMEVSSHSLSYRRVDGLRFAVAGFTNLTQDHLDLHGSMEEYFTTKAALFDLERSDRAVITVDDQWGRDMAAKATAEVWTLSTDATNPNADWTVGNVVAAGLGHRFELRGAQGQVLDLFTGLPGDFNVSNSALAVLMVLASGVEVTKMQAALDAANPLTVQVPGRMQVIAESPAAIVDFAHNPDALARALSSVRSSTPGSRVIVVFGATGERDATKRPIMGAVAAKHADVVIVTDDDPHSEDPAPIREAVAAGASEEIRVNGLDTQVLQIHPRGSAITAAVAMARENDTILVAGRGHEVFQEVMGVNIELDDREELRRALLENGFRPLDASRDSVNPENKG</sequence>
<comment type="subcellular location">
    <subcellularLocation>
        <location evidence="7 8">Cytoplasm</location>
    </subcellularLocation>
</comment>
<comment type="similarity">
    <text evidence="1 7">Belongs to the MurCDEF family. MurE subfamily.</text>
</comment>
<keyword evidence="5 7" id="KW-0131">Cell cycle</keyword>
<gene>
    <name evidence="7" type="primary">murE</name>
    <name evidence="12" type="ORF">GCM10025778_19320</name>
</gene>
<protein>
    <recommendedName>
        <fullName evidence="7">UDP-N-acetylmuramyl-tripeptide synthetase</fullName>
        <ecNumber evidence="7">6.3.2.-</ecNumber>
    </recommendedName>
    <alternativeName>
        <fullName evidence="7">UDP-MurNAc-tripeptide synthetase</fullName>
    </alternativeName>
</protein>
<organism evidence="12 13">
    <name type="scientific">Paeniglutamicibacter antarcticus</name>
    <dbReference type="NCBI Taxonomy" id="494023"/>
    <lineage>
        <taxon>Bacteria</taxon>
        <taxon>Bacillati</taxon>
        <taxon>Actinomycetota</taxon>
        <taxon>Actinomycetes</taxon>
        <taxon>Micrococcales</taxon>
        <taxon>Micrococcaceae</taxon>
        <taxon>Paeniglutamicibacter</taxon>
    </lineage>
</organism>
<comment type="PTM">
    <text evidence="7">Carboxylation is probably crucial for Mg(2+) binding and, consequently, for the gamma-phosphate positioning of ATP.</text>
</comment>
<keyword evidence="7" id="KW-0460">Magnesium</keyword>
<feature type="binding site" evidence="7">
    <location>
        <begin position="138"/>
        <end position="144"/>
    </location>
    <ligand>
        <name>ATP</name>
        <dbReference type="ChEBI" id="CHEBI:30616"/>
    </ligand>
</feature>
<dbReference type="SUPFAM" id="SSF53623">
    <property type="entry name" value="MurD-like peptide ligases, catalytic domain"/>
    <property type="match status" value="1"/>
</dbReference>
<comment type="caution">
    <text evidence="12">The sequence shown here is derived from an EMBL/GenBank/DDBJ whole genome shotgun (WGS) entry which is preliminary data.</text>
</comment>